<evidence type="ECO:0000313" key="2">
    <source>
        <dbReference type="EMBL" id="PON23743.1"/>
    </source>
</evidence>
<proteinExistence type="predicted"/>
<keyword evidence="1" id="KW-0732">Signal</keyword>
<sequence length="137" mass="14532">MAKLSLISFLAIGLALQKPVSASWEWEIFTSSDDCGGASTLNLTGNGEQGCQNVGFAALSFFFTSNAGEELEIFFLQNCNTAESRQVFAGNGACFSLLEGGSPAQSFDIIEATGAKTTFNITENYEIVPKVSKDHAA</sequence>
<keyword evidence="3" id="KW-1185">Reference proteome</keyword>
<accession>A0A2P4ZHI9</accession>
<gene>
    <name evidence="2" type="ORF">TGAM01_v207390</name>
</gene>
<feature type="signal peptide" evidence="1">
    <location>
        <begin position="1"/>
        <end position="22"/>
    </location>
</feature>
<dbReference type="RefSeq" id="XP_018658813.1">
    <property type="nucleotide sequence ID" value="XM_018808036.1"/>
</dbReference>
<reference evidence="2 3" key="1">
    <citation type="journal article" date="2016" name="Genome Announc.">
        <title>Draft Whole-Genome Sequence of Trichoderma gamsii T6085, a Promising Biocontrol Agent of Fusarium Head Blight on Wheat.</title>
        <authorList>
            <person name="Baroncelli R."/>
            <person name="Zapparata A."/>
            <person name="Piaggeschi G."/>
            <person name="Sarrocco S."/>
            <person name="Vannacci G."/>
        </authorList>
    </citation>
    <scope>NUCLEOTIDE SEQUENCE [LARGE SCALE GENOMIC DNA]</scope>
    <source>
        <strain evidence="2 3">T6085</strain>
    </source>
</reference>
<evidence type="ECO:0000256" key="1">
    <source>
        <dbReference type="SAM" id="SignalP"/>
    </source>
</evidence>
<organism evidence="2 3">
    <name type="scientific">Trichoderma gamsii</name>
    <dbReference type="NCBI Taxonomy" id="398673"/>
    <lineage>
        <taxon>Eukaryota</taxon>
        <taxon>Fungi</taxon>
        <taxon>Dikarya</taxon>
        <taxon>Ascomycota</taxon>
        <taxon>Pezizomycotina</taxon>
        <taxon>Sordariomycetes</taxon>
        <taxon>Hypocreomycetidae</taxon>
        <taxon>Hypocreales</taxon>
        <taxon>Hypocreaceae</taxon>
        <taxon>Trichoderma</taxon>
    </lineage>
</organism>
<dbReference type="GeneID" id="29988119"/>
<dbReference type="EMBL" id="JPDN02000027">
    <property type="protein sequence ID" value="PON23743.1"/>
    <property type="molecule type" value="Genomic_DNA"/>
</dbReference>
<name>A0A2P4ZHI9_9HYPO</name>
<dbReference type="AlphaFoldDB" id="A0A2P4ZHI9"/>
<comment type="caution">
    <text evidence="2">The sequence shown here is derived from an EMBL/GenBank/DDBJ whole genome shotgun (WGS) entry which is preliminary data.</text>
</comment>
<dbReference type="Proteomes" id="UP000054821">
    <property type="component" value="Unassembled WGS sequence"/>
</dbReference>
<feature type="chain" id="PRO_5015150986" evidence="1">
    <location>
        <begin position="23"/>
        <end position="137"/>
    </location>
</feature>
<evidence type="ECO:0000313" key="3">
    <source>
        <dbReference type="Proteomes" id="UP000054821"/>
    </source>
</evidence>
<protein>
    <submittedName>
        <fullName evidence="2">Uncharacterized protein</fullName>
    </submittedName>
</protein>